<evidence type="ECO:0000313" key="1">
    <source>
        <dbReference type="EMBL" id="KAJ9099144.1"/>
    </source>
</evidence>
<name>A0ACC2VIC9_9TREE</name>
<dbReference type="EMBL" id="JASBWT010000013">
    <property type="protein sequence ID" value="KAJ9099144.1"/>
    <property type="molecule type" value="Genomic_DNA"/>
</dbReference>
<evidence type="ECO:0000313" key="2">
    <source>
        <dbReference type="Proteomes" id="UP001227268"/>
    </source>
</evidence>
<reference evidence="1" key="1">
    <citation type="submission" date="2023-04" db="EMBL/GenBank/DDBJ databases">
        <title>Draft Genome sequencing of Naganishia species isolated from polar environments using Oxford Nanopore Technology.</title>
        <authorList>
            <person name="Leo P."/>
            <person name="Venkateswaran K."/>
        </authorList>
    </citation>
    <scope>NUCLEOTIDE SEQUENCE</scope>
    <source>
        <strain evidence="1">MNA-CCFEE 5423</strain>
    </source>
</reference>
<comment type="caution">
    <text evidence="1">The sequence shown here is derived from an EMBL/GenBank/DDBJ whole genome shotgun (WGS) entry which is preliminary data.</text>
</comment>
<accession>A0ACC2VIC9</accession>
<keyword evidence="2" id="KW-1185">Reference proteome</keyword>
<dbReference type="Proteomes" id="UP001227268">
    <property type="component" value="Unassembled WGS sequence"/>
</dbReference>
<protein>
    <submittedName>
        <fullName evidence="1">Uncharacterized protein</fullName>
    </submittedName>
</protein>
<gene>
    <name evidence="1" type="ORF">QFC21_004023</name>
</gene>
<proteinExistence type="predicted"/>
<organism evidence="1 2">
    <name type="scientific">Naganishia friedmannii</name>
    <dbReference type="NCBI Taxonomy" id="89922"/>
    <lineage>
        <taxon>Eukaryota</taxon>
        <taxon>Fungi</taxon>
        <taxon>Dikarya</taxon>
        <taxon>Basidiomycota</taxon>
        <taxon>Agaricomycotina</taxon>
        <taxon>Tremellomycetes</taxon>
        <taxon>Filobasidiales</taxon>
        <taxon>Filobasidiaceae</taxon>
        <taxon>Naganishia</taxon>
    </lineage>
</organism>
<sequence length="282" mass="30578">MDLDLRDVHVLVTGAAGGIGLATVTEFLGHSALVSAHYRSTKAALEEDTTCAKAAKESRLACVQADVTREEDVVRMFAEAEEKIGKPVSVLVVNHAVYNSKPAPLHKMSLSQWNETLTTNLTGSFLVIRQFLARLAKIKEEQGVDNDWMRNVAVVLIGSTGKSPIPGEFGEACHADYAASKSALTHGLQLSLKNEIVQLHPRARVNTVAPGWVRTKMAEESMKDERIKYQALATTPLNKIAEPEEVARQVALLASNRVSGHTSGQVVMIHGGMEGRLLNPKP</sequence>